<evidence type="ECO:0000256" key="10">
    <source>
        <dbReference type="ARBA" id="ARBA00023136"/>
    </source>
</evidence>
<dbReference type="AlphaFoldDB" id="A0A6P3VIF6"/>
<dbReference type="CTD" id="55676"/>
<reference evidence="17" key="1">
    <citation type="submission" date="2025-08" db="UniProtKB">
        <authorList>
            <consortium name="RefSeq"/>
        </authorList>
    </citation>
    <scope>IDENTIFICATION</scope>
</reference>
<dbReference type="NCBIfam" id="TIGR01297">
    <property type="entry name" value="CDF"/>
    <property type="match status" value="1"/>
</dbReference>
<keyword evidence="7 14" id="KW-1133">Transmembrane helix</keyword>
<dbReference type="InterPro" id="IPR052005">
    <property type="entry name" value="CDF_SLC30A"/>
</dbReference>
<evidence type="ECO:0000256" key="5">
    <source>
        <dbReference type="ARBA" id="ARBA00022833"/>
    </source>
</evidence>
<keyword evidence="6" id="KW-0864">Zinc transport</keyword>
<evidence type="ECO:0000256" key="13">
    <source>
        <dbReference type="SAM" id="MobiDB-lite"/>
    </source>
</evidence>
<evidence type="ECO:0000256" key="1">
    <source>
        <dbReference type="ARBA" id="ARBA00004166"/>
    </source>
</evidence>
<dbReference type="GO" id="GO:0016020">
    <property type="term" value="C:membrane"/>
    <property type="evidence" value="ECO:0007669"/>
    <property type="project" value="InterPro"/>
</dbReference>
<accession>A0A6P3VIF6</accession>
<evidence type="ECO:0000256" key="4">
    <source>
        <dbReference type="ARBA" id="ARBA00022692"/>
    </source>
</evidence>
<evidence type="ECO:0000256" key="14">
    <source>
        <dbReference type="SAM" id="Phobius"/>
    </source>
</evidence>
<keyword evidence="3" id="KW-0813">Transport</keyword>
<dbReference type="GeneID" id="105890967"/>
<keyword evidence="4 14" id="KW-0812">Transmembrane</keyword>
<organism evidence="16 17">
    <name type="scientific">Clupea harengus</name>
    <name type="common">Atlantic herring</name>
    <dbReference type="NCBI Taxonomy" id="7950"/>
    <lineage>
        <taxon>Eukaryota</taxon>
        <taxon>Metazoa</taxon>
        <taxon>Chordata</taxon>
        <taxon>Craniata</taxon>
        <taxon>Vertebrata</taxon>
        <taxon>Euteleostomi</taxon>
        <taxon>Actinopterygii</taxon>
        <taxon>Neopterygii</taxon>
        <taxon>Teleostei</taxon>
        <taxon>Clupei</taxon>
        <taxon>Clupeiformes</taxon>
        <taxon>Clupeoidei</taxon>
        <taxon>Clupeidae</taxon>
        <taxon>Clupea</taxon>
    </lineage>
</organism>
<name>A0A6P3VIF6_CLUHA</name>
<dbReference type="InterPro" id="IPR027469">
    <property type="entry name" value="Cation_efflux_TMD_sf"/>
</dbReference>
<evidence type="ECO:0000256" key="6">
    <source>
        <dbReference type="ARBA" id="ARBA00022906"/>
    </source>
</evidence>
<dbReference type="OrthoDB" id="5382797at2759"/>
<feature type="transmembrane region" description="Helical" evidence="14">
    <location>
        <begin position="120"/>
        <end position="139"/>
    </location>
</feature>
<evidence type="ECO:0000259" key="15">
    <source>
        <dbReference type="Pfam" id="PF01545"/>
    </source>
</evidence>
<dbReference type="Proteomes" id="UP000515152">
    <property type="component" value="Chromosome 13"/>
</dbReference>
<dbReference type="PANTHER" id="PTHR46531:SF1">
    <property type="entry name" value="ZINC TRANSPORTER 6"/>
    <property type="match status" value="1"/>
</dbReference>
<evidence type="ECO:0000256" key="3">
    <source>
        <dbReference type="ARBA" id="ARBA00022448"/>
    </source>
</evidence>
<dbReference type="Gene3D" id="1.20.1510.10">
    <property type="entry name" value="Cation efflux protein transmembrane domain"/>
    <property type="match status" value="1"/>
</dbReference>
<dbReference type="KEGG" id="char:105890967"/>
<dbReference type="InterPro" id="IPR058533">
    <property type="entry name" value="Cation_efflux_TM"/>
</dbReference>
<feature type="transmembrane region" description="Helical" evidence="14">
    <location>
        <begin position="319"/>
        <end position="337"/>
    </location>
</feature>
<evidence type="ECO:0000256" key="9">
    <source>
        <dbReference type="ARBA" id="ARBA00023065"/>
    </source>
</evidence>
<dbReference type="RefSeq" id="XP_012672553.1">
    <property type="nucleotide sequence ID" value="XM_012817099.3"/>
</dbReference>
<feature type="transmembrane region" description="Helical" evidence="14">
    <location>
        <begin position="225"/>
        <end position="243"/>
    </location>
</feature>
<keyword evidence="8" id="KW-0333">Golgi apparatus</keyword>
<evidence type="ECO:0000313" key="17">
    <source>
        <dbReference type="RefSeq" id="XP_012672553.1"/>
    </source>
</evidence>
<protein>
    <submittedName>
        <fullName evidence="17">Zinc transporter 6</fullName>
    </submittedName>
</protein>
<gene>
    <name evidence="17" type="primary">slc30a6</name>
</gene>
<keyword evidence="10 14" id="KW-0472">Membrane</keyword>
<feature type="transmembrane region" description="Helical" evidence="14">
    <location>
        <begin position="151"/>
        <end position="172"/>
    </location>
</feature>
<comment type="function">
    <text evidence="12">Has probably no intrinsic transporter activity but together with SLC30A5 forms a functional zinc ion:proton antiporter heterodimer, mediating zinc entry into the lumen of organelles along the secretory pathway. As part of that zinc ion:proton antiporter, contributes to zinc ion homeostasis within the early secretory pathway and regulates the activation and folding of enzymes like alkaline phosphatases and enzymes involved in phosphatidylinositol glycan anchor biosynthesis.</text>
</comment>
<keyword evidence="16" id="KW-1185">Reference proteome</keyword>
<proteinExistence type="inferred from homology"/>
<feature type="transmembrane region" description="Helical" evidence="14">
    <location>
        <begin position="184"/>
        <end position="205"/>
    </location>
</feature>
<dbReference type="SUPFAM" id="SSF161111">
    <property type="entry name" value="Cation efflux protein transmembrane domain-like"/>
    <property type="match status" value="1"/>
</dbReference>
<evidence type="ECO:0000256" key="2">
    <source>
        <dbReference type="ARBA" id="ARBA00008873"/>
    </source>
</evidence>
<keyword evidence="9" id="KW-0406">Ion transport</keyword>
<evidence type="ECO:0000256" key="7">
    <source>
        <dbReference type="ARBA" id="ARBA00022989"/>
    </source>
</evidence>
<feature type="compositionally biased region" description="Polar residues" evidence="13">
    <location>
        <begin position="563"/>
        <end position="578"/>
    </location>
</feature>
<comment type="subunit">
    <text evidence="11">Heterodimer with SLC30A5; form a functional zinc ion transmembrane transporter.</text>
</comment>
<dbReference type="GO" id="GO:0005794">
    <property type="term" value="C:Golgi apparatus"/>
    <property type="evidence" value="ECO:0007669"/>
    <property type="project" value="UniProtKB-SubCell"/>
</dbReference>
<feature type="domain" description="Cation efflux protein transmembrane" evidence="15">
    <location>
        <begin position="123"/>
        <end position="343"/>
    </location>
</feature>
<dbReference type="GO" id="GO:0005385">
    <property type="term" value="F:zinc ion transmembrane transporter activity"/>
    <property type="evidence" value="ECO:0007669"/>
    <property type="project" value="UniProtKB-ARBA"/>
</dbReference>
<sequence>MTFTSNVFQWSKMAMDSTSTSAGGLSYHNVSDFYPRKLGPKPDVVPSGVTERKIGPLDKPDMVAVDVINIKDSDIPMHRKKQENDTYILGTIHPFRKTHRSIFGKLSQEFRLVTSDRRSWRILLFGVLNVFCTGCLLMWCSSTNSMALTAYTYLTIFDLFSLITCLLSSWVAMKKPSQSYSFGFERLEVLAVFAATVLVQLGALFILKESFERFVEQPEVHTGRLLVGTFVALFFNLLTLLSVKNKPFVFVSEAASTSWLQEHVADLSRSVCGIIPGLSSVLLPRMNPFVLINLAGALALGITYTLIEINNYNAVDTASAVAIALMTFGTMYPMSVYSGKVLLQTTPSHVIGQLDKLLREVSTLDGVLEVRNEHFWSIGFGSLAGSVHVRIRRDANEQMVLAHVTNRLATLVSRLTVQIFKDDWIRPSLVAGALPSAATHSPSDYGGLPGFQPHSHSHSHSHKPLDESDPLTSTPAKPTSPPPEFSFNTPGKNIHPVVLPSAQPQRPYGMGLPYGASPYTGMLNQGFAPPGSGLGLGMGLGVGARASSAQGYRTSFGGAAPNRYSSNLPPSQMNQYRP</sequence>
<feature type="region of interest" description="Disordered" evidence="13">
    <location>
        <begin position="441"/>
        <end position="502"/>
    </location>
</feature>
<dbReference type="PANTHER" id="PTHR46531">
    <property type="entry name" value="ZINC TRANSPORTER 6"/>
    <property type="match status" value="1"/>
</dbReference>
<dbReference type="Pfam" id="PF01545">
    <property type="entry name" value="Cation_efflux"/>
    <property type="match status" value="1"/>
</dbReference>
<comment type="subcellular location">
    <subcellularLocation>
        <location evidence="1">Golgi apparatus</location>
        <location evidence="1">trans-Golgi network membrane</location>
        <topology evidence="1">Multi-pass membrane protein</topology>
    </subcellularLocation>
</comment>
<evidence type="ECO:0000256" key="11">
    <source>
        <dbReference type="ARBA" id="ARBA00038600"/>
    </source>
</evidence>
<keyword evidence="5" id="KW-0862">Zinc</keyword>
<dbReference type="InterPro" id="IPR002524">
    <property type="entry name" value="Cation_efflux"/>
</dbReference>
<feature type="transmembrane region" description="Helical" evidence="14">
    <location>
        <begin position="289"/>
        <end position="307"/>
    </location>
</feature>
<dbReference type="FunFam" id="1.20.1510.10:FF:000009">
    <property type="entry name" value="zinc transporter 6 isoform X1"/>
    <property type="match status" value="1"/>
</dbReference>
<evidence type="ECO:0000256" key="8">
    <source>
        <dbReference type="ARBA" id="ARBA00023034"/>
    </source>
</evidence>
<comment type="similarity">
    <text evidence="2">Belongs to the cation diffusion facilitator (CDF) transporter (TC 2.A.4) family. SLC30A subfamily.</text>
</comment>
<evidence type="ECO:0000313" key="16">
    <source>
        <dbReference type="Proteomes" id="UP000515152"/>
    </source>
</evidence>
<feature type="region of interest" description="Disordered" evidence="13">
    <location>
        <begin position="547"/>
        <end position="578"/>
    </location>
</feature>
<evidence type="ECO:0000256" key="12">
    <source>
        <dbReference type="ARBA" id="ARBA00045455"/>
    </source>
</evidence>